<dbReference type="Proteomes" id="UP000504612">
    <property type="component" value="Unplaced"/>
</dbReference>
<feature type="region of interest" description="Disordered" evidence="1">
    <location>
        <begin position="469"/>
        <end position="497"/>
    </location>
</feature>
<feature type="compositionally biased region" description="Basic and acidic residues" evidence="1">
    <location>
        <begin position="293"/>
        <end position="310"/>
    </location>
</feature>
<feature type="compositionally biased region" description="Basic and acidic residues" evidence="1">
    <location>
        <begin position="121"/>
        <end position="141"/>
    </location>
</feature>
<dbReference type="RefSeq" id="XP_026538028.1">
    <property type="nucleotide sequence ID" value="XM_026682243.1"/>
</dbReference>
<organism evidence="2 3">
    <name type="scientific">Notechis scutatus</name>
    <name type="common">mainland tiger snake</name>
    <dbReference type="NCBI Taxonomy" id="8663"/>
    <lineage>
        <taxon>Eukaryota</taxon>
        <taxon>Metazoa</taxon>
        <taxon>Chordata</taxon>
        <taxon>Craniata</taxon>
        <taxon>Vertebrata</taxon>
        <taxon>Euteleostomi</taxon>
        <taxon>Lepidosauria</taxon>
        <taxon>Squamata</taxon>
        <taxon>Bifurcata</taxon>
        <taxon>Unidentata</taxon>
        <taxon>Episquamata</taxon>
        <taxon>Toxicofera</taxon>
        <taxon>Serpentes</taxon>
        <taxon>Colubroidea</taxon>
        <taxon>Elapidae</taxon>
        <taxon>Hydrophiinae</taxon>
        <taxon>Notechis</taxon>
    </lineage>
</organism>
<feature type="compositionally biased region" description="Basic and acidic residues" evidence="1">
    <location>
        <begin position="47"/>
        <end position="56"/>
    </location>
</feature>
<proteinExistence type="predicted"/>
<name>A0A6J1VBE8_9SAUR</name>
<dbReference type="AlphaFoldDB" id="A0A6J1VBE8"/>
<gene>
    <name evidence="3" type="primary">LOC113421704</name>
</gene>
<feature type="compositionally biased region" description="Basic and acidic residues" evidence="1">
    <location>
        <begin position="88"/>
        <end position="103"/>
    </location>
</feature>
<evidence type="ECO:0000313" key="2">
    <source>
        <dbReference type="Proteomes" id="UP000504612"/>
    </source>
</evidence>
<evidence type="ECO:0000256" key="1">
    <source>
        <dbReference type="SAM" id="MobiDB-lite"/>
    </source>
</evidence>
<feature type="compositionally biased region" description="Basic and acidic residues" evidence="1">
    <location>
        <begin position="1"/>
        <end position="11"/>
    </location>
</feature>
<keyword evidence="2" id="KW-1185">Reference proteome</keyword>
<feature type="compositionally biased region" description="Polar residues" evidence="1">
    <location>
        <begin position="19"/>
        <end position="28"/>
    </location>
</feature>
<dbReference type="GeneID" id="113421704"/>
<feature type="region of interest" description="Disordered" evidence="1">
    <location>
        <begin position="255"/>
        <end position="275"/>
    </location>
</feature>
<evidence type="ECO:0000313" key="3">
    <source>
        <dbReference type="RefSeq" id="XP_026538028.1"/>
    </source>
</evidence>
<dbReference type="KEGG" id="nss:113421704"/>
<feature type="region of interest" description="Disordered" evidence="1">
    <location>
        <begin position="288"/>
        <end position="310"/>
    </location>
</feature>
<feature type="region of interest" description="Disordered" evidence="1">
    <location>
        <begin position="1"/>
        <end position="103"/>
    </location>
</feature>
<feature type="compositionally biased region" description="Basic and acidic residues" evidence="1">
    <location>
        <begin position="150"/>
        <end position="160"/>
    </location>
</feature>
<sequence length="1035" mass="115035">MEPEEGHKEDQAGSAGNEGLNQASTVGENNREVNEGTAPFFSEAEPEEVKTGEKSSLENLKSNAEYEELGGAGQKETDLFVSPSAGEAEEKTPKRIDQRKIKKHEETGIVEDRILEMDEKVDLENRDQREKDVHADTEGKADYPANLNDKSIKQTADREGMALDQKDLEGGIEKEIAETTEIQKEHAFSSLDQGGNLKITEAGKDVAADATSVHQRQTEESVGLGMEQNKVYTKAEDEKIAGVEQSLIAHEAVTLVETQEKPEEPFENLGEPGKRDATMAEEEARLLETNQVHVEEAEKAPEAEIGTEKKDAATTLHQTKAEKVVEGSQGESGQLLGDQKVTVVEAGVAETEGVVIIPVEDKTEDLVETSEVVMGEKDFTAVEAESGTIGKVTAEDDVSLVVEVKDENLVDISETQMGEELIKEKDLAEVTVTETEKDVGEVTETESLRIKKEMPQIEMEEIPIHIQDKRGEEKTESEMIEEKVEDLTQPEQKPKEQVEREGEQLASAGMIDKGETGELEMALAINQNEIMKSLRPSQEKAEIAVIDAVGEKLPFQEKILAWSPELERPTQEIAGVGSREGISRSYRQEGKLSRELISELVRIGQERRNFGLGQVELLETSIKLTEDLDKLGSEEQSHKVKGKIIIGLAGLRQGSIQVTPHRTVRSAGGYDGVLAHVAPGLIVTGLRKPEGKRLTKQDHMQLDKRTLEQRETRSAEQGRFGVSMRSNEAVVFMGYRIGRERMSCLSEAEKRMVKIQLPELEEIGKKPAIEQVEVPRQEQEVRKEEIQEINANEVVWHQLEQVPTAWLGRPLTRDYMAAQSSGWTAGIGPGHGRISRSLRAGIKERINLMVMGESATKSAQKLEPLHFGMRRRMFELTSKSANVHWLNEILKPRPPGSRLGVADQKVHEERSPGLMTERQSPGLFARKKELKDWRDGVMGVAIRRYNAMRLAMWGEGPIGLHIKGRRLTEDLYGLTSRSHKVSSILGQVERRVLTIAQQVTNERVSGLEVGGQSLAEILKQDMELARSKKGEKFSR</sequence>
<feature type="region of interest" description="Disordered" evidence="1">
    <location>
        <begin position="121"/>
        <end position="160"/>
    </location>
</feature>
<accession>A0A6J1VBE8</accession>
<protein>
    <submittedName>
        <fullName evidence="3">Uncharacterized protein LOC113421704 isoform X1</fullName>
    </submittedName>
</protein>
<reference evidence="3" key="1">
    <citation type="submission" date="2025-08" db="UniProtKB">
        <authorList>
            <consortium name="RefSeq"/>
        </authorList>
    </citation>
    <scope>IDENTIFICATION</scope>
</reference>